<gene>
    <name evidence="2" type="ORF">SSFG_00175</name>
</gene>
<name>D5ZU87_STRV1</name>
<protein>
    <submittedName>
        <fullName evidence="2">Predicted protein</fullName>
    </submittedName>
</protein>
<evidence type="ECO:0000256" key="1">
    <source>
        <dbReference type="SAM" id="MobiDB-lite"/>
    </source>
</evidence>
<feature type="region of interest" description="Disordered" evidence="1">
    <location>
        <begin position="88"/>
        <end position="146"/>
    </location>
</feature>
<dbReference type="Proteomes" id="UP000003824">
    <property type="component" value="Unassembled WGS sequence"/>
</dbReference>
<dbReference type="eggNOG" id="ENOG5031M4I">
    <property type="taxonomic scope" value="Bacteria"/>
</dbReference>
<evidence type="ECO:0000313" key="2">
    <source>
        <dbReference type="EMBL" id="EFE64921.2"/>
    </source>
</evidence>
<evidence type="ECO:0000313" key="3">
    <source>
        <dbReference type="Proteomes" id="UP000003824"/>
    </source>
</evidence>
<organism evidence="2 3">
    <name type="scientific">Streptomyces viridosporus (strain ATCC 14672 / DSM 40746 / JCM 4963 / KCTC 9882 / NRRL B-12104 / FH 1290)</name>
    <name type="common">Streptomyces ghanaensis</name>
    <dbReference type="NCBI Taxonomy" id="566461"/>
    <lineage>
        <taxon>Bacteria</taxon>
        <taxon>Bacillati</taxon>
        <taxon>Actinomycetota</taxon>
        <taxon>Actinomycetes</taxon>
        <taxon>Kitasatosporales</taxon>
        <taxon>Streptomycetaceae</taxon>
        <taxon>Streptomyces</taxon>
    </lineage>
</organism>
<dbReference type="EMBL" id="DS999641">
    <property type="protein sequence ID" value="EFE64921.2"/>
    <property type="molecule type" value="Genomic_DNA"/>
</dbReference>
<reference evidence="3" key="1">
    <citation type="submission" date="2008-12" db="EMBL/GenBank/DDBJ databases">
        <title>Annotation of Streptomyces ghanaensis ATCC 14672.</title>
        <authorList>
            <consortium name="The Broad Institute Genome Sequencing Platform"/>
            <consortium name="Broad Institute Microbial Sequencing Center"/>
            <person name="Fischbach M."/>
            <person name="Ward D."/>
            <person name="Young S."/>
            <person name="Kodira C.D."/>
            <person name="Zeng Q."/>
            <person name="Koehrsen M."/>
            <person name="Godfrey P."/>
            <person name="Alvarado L."/>
            <person name="Berlin A.M."/>
            <person name="Borenstein D."/>
            <person name="Chen Z."/>
            <person name="Engels R."/>
            <person name="Freedman E."/>
            <person name="Gellesch M."/>
            <person name="Goldberg J."/>
            <person name="Griggs A."/>
            <person name="Gujja S."/>
            <person name="Heiman D.I."/>
            <person name="Hepburn T.A."/>
            <person name="Howarth C."/>
            <person name="Jen D."/>
            <person name="Larson L."/>
            <person name="Lewis B."/>
            <person name="Mehta T."/>
            <person name="Park D."/>
            <person name="Pearson M."/>
            <person name="Roberts A."/>
            <person name="Saif S."/>
            <person name="Shea T.D."/>
            <person name="Shenoy N."/>
            <person name="Sisk P."/>
            <person name="Stolte C."/>
            <person name="Sykes S.N."/>
            <person name="Walk T."/>
            <person name="White J."/>
            <person name="Yandava C."/>
            <person name="Straight P."/>
            <person name="Clardy J."/>
            <person name="Hung D."/>
            <person name="Kolter R."/>
            <person name="Mekalanos J."/>
            <person name="Walker S."/>
            <person name="Walsh C.T."/>
            <person name="Wieland B.L.C."/>
            <person name="Ilzarbe M."/>
            <person name="Galagan J."/>
            <person name="Nusbaum C."/>
            <person name="Birren B."/>
        </authorList>
    </citation>
    <scope>NUCLEOTIDE SEQUENCE [LARGE SCALE GENOMIC DNA]</scope>
    <source>
        <strain evidence="3">ATCC 14672 / DSM 40746 / JCM 4963 / KCTC 9882 / NRRL B-12104 / FH 1290</strain>
    </source>
</reference>
<proteinExistence type="predicted"/>
<accession>D5ZU87</accession>
<dbReference type="AlphaFoldDB" id="D5ZU87"/>
<sequence length="146" mass="16864">MNDGLRWVFEAYPFGYSLVFCEHLTPEEVLERLGARRESIFPLTSAEAQEIEVRNTADEPCDFDHLEDLDVEAVEELGFLRREVDARARIPHHPGRGDHRGGLLPRRHDHRQAATRADVPRTRYPPAPYHWHHRPPHRAVDDPAGP</sequence>